<dbReference type="RefSeq" id="WP_156508429.1">
    <property type="nucleotide sequence ID" value="NZ_JACI01000001.1"/>
</dbReference>
<evidence type="ECO:0000313" key="2">
    <source>
        <dbReference type="Proteomes" id="UP000078358"/>
    </source>
</evidence>
<gene>
    <name evidence="1" type="ORF">F480_02730</name>
</gene>
<proteinExistence type="predicted"/>
<dbReference type="EMBL" id="JACI01000001">
    <property type="protein sequence ID" value="OAQ15813.1"/>
    <property type="molecule type" value="Genomic_DNA"/>
</dbReference>
<comment type="caution">
    <text evidence="1">The sequence shown here is derived from an EMBL/GenBank/DDBJ whole genome shotgun (WGS) entry which is preliminary data.</text>
</comment>
<dbReference type="Proteomes" id="UP000078358">
    <property type="component" value="Unassembled WGS sequence"/>
</dbReference>
<protein>
    <submittedName>
        <fullName evidence="1">Uncharacterized protein</fullName>
    </submittedName>
</protein>
<dbReference type="PATRIC" id="fig|1261658.3.peg.549"/>
<organism evidence="1 2">
    <name type="scientific">Bibersteinia trehalosi Y31</name>
    <dbReference type="NCBI Taxonomy" id="1261658"/>
    <lineage>
        <taxon>Bacteria</taxon>
        <taxon>Pseudomonadati</taxon>
        <taxon>Pseudomonadota</taxon>
        <taxon>Gammaproteobacteria</taxon>
        <taxon>Pasteurellales</taxon>
        <taxon>Pasteurellaceae</taxon>
        <taxon>Bibersteinia</taxon>
    </lineage>
</organism>
<reference evidence="1 2" key="1">
    <citation type="submission" date="2014-01" db="EMBL/GenBank/DDBJ databases">
        <authorList>
            <person name="Zuccon D."/>
        </authorList>
    </citation>
    <scope>NUCLEOTIDE SEQUENCE [LARGE SCALE GENOMIC DNA]</scope>
    <source>
        <strain evidence="1 2">Y31</strain>
    </source>
</reference>
<name>A0A179D0Y6_BIBTR</name>
<dbReference type="AlphaFoldDB" id="A0A179D0Y6"/>
<sequence length="128" mass="14605">MMELVSKEIPAYVLQSGQLNMTLCLNGLIYFAIILGRVDVSNEVALSRKNDTIKEENVVNGVPFTNFLTLRVLFLSTTLWGLADFFRHCVKKCLFSPLYFTFFALLRQKSAEAATLFETSTHLIYLRN</sequence>
<evidence type="ECO:0000313" key="1">
    <source>
        <dbReference type="EMBL" id="OAQ15813.1"/>
    </source>
</evidence>
<accession>A0A179D0Y6</accession>